<proteinExistence type="predicted"/>
<dbReference type="EMBL" id="CAJJDN010000077">
    <property type="protein sequence ID" value="CAD8102010.1"/>
    <property type="molecule type" value="Genomic_DNA"/>
</dbReference>
<accession>A0A8S1PFF4</accession>
<sequence length="101" mass="12008">MEKKVFIYSQSSISNELKELYSKGSTYIKVYMTNTQDHLFNQKLIIIMKGKIETLNEADNYSFILKFPENFPSFALLNTDHQFHFSILYMSKYEIMCIKIQ</sequence>
<gene>
    <name evidence="1" type="ORF">PSON_ATCC_30995.1.T0770039</name>
</gene>
<keyword evidence="2" id="KW-1185">Reference proteome</keyword>
<dbReference type="AlphaFoldDB" id="A0A8S1PFF4"/>
<protein>
    <submittedName>
        <fullName evidence="1">Uncharacterized protein</fullName>
    </submittedName>
</protein>
<comment type="caution">
    <text evidence="1">The sequence shown here is derived from an EMBL/GenBank/DDBJ whole genome shotgun (WGS) entry which is preliminary data.</text>
</comment>
<evidence type="ECO:0000313" key="2">
    <source>
        <dbReference type="Proteomes" id="UP000692954"/>
    </source>
</evidence>
<reference evidence="1" key="1">
    <citation type="submission" date="2021-01" db="EMBL/GenBank/DDBJ databases">
        <authorList>
            <consortium name="Genoscope - CEA"/>
            <person name="William W."/>
        </authorList>
    </citation>
    <scope>NUCLEOTIDE SEQUENCE</scope>
</reference>
<evidence type="ECO:0000313" key="1">
    <source>
        <dbReference type="EMBL" id="CAD8102010.1"/>
    </source>
</evidence>
<organism evidence="1 2">
    <name type="scientific">Paramecium sonneborni</name>
    <dbReference type="NCBI Taxonomy" id="65129"/>
    <lineage>
        <taxon>Eukaryota</taxon>
        <taxon>Sar</taxon>
        <taxon>Alveolata</taxon>
        <taxon>Ciliophora</taxon>
        <taxon>Intramacronucleata</taxon>
        <taxon>Oligohymenophorea</taxon>
        <taxon>Peniculida</taxon>
        <taxon>Parameciidae</taxon>
        <taxon>Paramecium</taxon>
    </lineage>
</organism>
<dbReference type="Proteomes" id="UP000692954">
    <property type="component" value="Unassembled WGS sequence"/>
</dbReference>
<name>A0A8S1PFF4_9CILI</name>